<dbReference type="OrthoDB" id="7845843at2"/>
<evidence type="ECO:0000313" key="3">
    <source>
        <dbReference type="EMBL" id="SEV83260.1"/>
    </source>
</evidence>
<reference evidence="2" key="2">
    <citation type="journal article" date="2021" name="PeerJ">
        <title>Extensive microbial diversity within the chicken gut microbiome revealed by metagenomics and culture.</title>
        <authorList>
            <person name="Gilroy R."/>
            <person name="Ravi A."/>
            <person name="Getino M."/>
            <person name="Pursley I."/>
            <person name="Horton D.L."/>
            <person name="Alikhan N.F."/>
            <person name="Baker D."/>
            <person name="Gharbi K."/>
            <person name="Hall N."/>
            <person name="Watson M."/>
            <person name="Adriaenssens E.M."/>
            <person name="Foster-Nyarko E."/>
            <person name="Jarju S."/>
            <person name="Secka A."/>
            <person name="Antonio M."/>
            <person name="Oren A."/>
            <person name="Chaudhuri R.R."/>
            <person name="La Ragione R."/>
            <person name="Hildebrand F."/>
            <person name="Pallen M.J."/>
        </authorList>
    </citation>
    <scope>NUCLEOTIDE SEQUENCE</scope>
    <source>
        <strain evidence="2">6019</strain>
    </source>
</reference>
<reference evidence="3 4" key="1">
    <citation type="submission" date="2016-10" db="EMBL/GenBank/DDBJ databases">
        <authorList>
            <person name="Varghese N."/>
            <person name="Submissions S."/>
        </authorList>
    </citation>
    <scope>NUCLEOTIDE SEQUENCE [LARGE SCALE GENOMIC DNA]</scope>
    <source>
        <strain evidence="3 4">IBRC-M10081</strain>
    </source>
</reference>
<dbReference type="InterPro" id="IPR012337">
    <property type="entry name" value="RNaseH-like_sf"/>
</dbReference>
<dbReference type="GO" id="GO:0003676">
    <property type="term" value="F:nucleic acid binding"/>
    <property type="evidence" value="ECO:0007669"/>
    <property type="project" value="InterPro"/>
</dbReference>
<name>A0A662Z0S8_9STAP</name>
<dbReference type="CDD" id="cd09279">
    <property type="entry name" value="RNase_HI_like"/>
    <property type="match status" value="1"/>
</dbReference>
<dbReference type="PANTHER" id="PTHR47723:SF19">
    <property type="entry name" value="POLYNUCLEOTIDYL TRANSFERASE, RIBONUCLEASE H-LIKE SUPERFAMILY PROTEIN"/>
    <property type="match status" value="1"/>
</dbReference>
<protein>
    <submittedName>
        <fullName evidence="3">RNase HI</fullName>
    </submittedName>
    <submittedName>
        <fullName evidence="2">Ribonuclease HI family protein</fullName>
    </submittedName>
</protein>
<dbReference type="GO" id="GO:0004523">
    <property type="term" value="F:RNA-DNA hybrid ribonuclease activity"/>
    <property type="evidence" value="ECO:0007669"/>
    <property type="project" value="InterPro"/>
</dbReference>
<evidence type="ECO:0000313" key="4">
    <source>
        <dbReference type="Proteomes" id="UP000243605"/>
    </source>
</evidence>
<dbReference type="AlphaFoldDB" id="A0A662Z0S8"/>
<dbReference type="Pfam" id="PF13456">
    <property type="entry name" value="RVT_3"/>
    <property type="match status" value="1"/>
</dbReference>
<dbReference type="Proteomes" id="UP000243605">
    <property type="component" value="Unassembled WGS sequence"/>
</dbReference>
<dbReference type="EMBL" id="DYYI01000053">
    <property type="protein sequence ID" value="HJE19679.1"/>
    <property type="molecule type" value="Genomic_DNA"/>
</dbReference>
<evidence type="ECO:0000313" key="2">
    <source>
        <dbReference type="EMBL" id="HJE19679.1"/>
    </source>
</evidence>
<dbReference type="RefSeq" id="WP_091473268.1">
    <property type="nucleotide sequence ID" value="NZ_FOIT01000001.1"/>
</dbReference>
<dbReference type="SUPFAM" id="SSF53098">
    <property type="entry name" value="Ribonuclease H-like"/>
    <property type="match status" value="1"/>
</dbReference>
<dbReference type="EMBL" id="FOIT01000001">
    <property type="protein sequence ID" value="SEV83260.1"/>
    <property type="molecule type" value="Genomic_DNA"/>
</dbReference>
<evidence type="ECO:0000259" key="1">
    <source>
        <dbReference type="PROSITE" id="PS50879"/>
    </source>
</evidence>
<gene>
    <name evidence="2" type="ORF">K8V35_04935</name>
    <name evidence="3" type="ORF">SAMN05192557_0326</name>
</gene>
<reference evidence="2" key="3">
    <citation type="submission" date="2021-09" db="EMBL/GenBank/DDBJ databases">
        <authorList>
            <person name="Gilroy R."/>
        </authorList>
    </citation>
    <scope>NUCLEOTIDE SEQUENCE</scope>
    <source>
        <strain evidence="2">6019</strain>
    </source>
</reference>
<dbReference type="InterPro" id="IPR002156">
    <property type="entry name" value="RNaseH_domain"/>
</dbReference>
<dbReference type="PANTHER" id="PTHR47723">
    <property type="entry name" value="OS05G0353850 PROTEIN"/>
    <property type="match status" value="1"/>
</dbReference>
<dbReference type="Gene3D" id="3.30.420.10">
    <property type="entry name" value="Ribonuclease H-like superfamily/Ribonuclease H"/>
    <property type="match status" value="1"/>
</dbReference>
<dbReference type="Proteomes" id="UP000763505">
    <property type="component" value="Unassembled WGS sequence"/>
</dbReference>
<sequence>MAKVYIDAAARTEPTLAASAGVIIDGDEKFTLSHCLGAVDNHEAEWHALIYALNFCQSKGITQVIVYTDSKIIVDSIEKRFVKNKVFKPFLQQVLQLEHDFTLMIVSHLARKNNAEADHLAKQQLFECLKALNT</sequence>
<feature type="domain" description="RNase H type-1" evidence="1">
    <location>
        <begin position="1"/>
        <end position="126"/>
    </location>
</feature>
<dbReference type="PROSITE" id="PS50879">
    <property type="entry name" value="RNASE_H_1"/>
    <property type="match status" value="1"/>
</dbReference>
<keyword evidence="4" id="KW-1185">Reference proteome</keyword>
<organism evidence="3 4">
    <name type="scientific">Aliicoccus persicus</name>
    <dbReference type="NCBI Taxonomy" id="930138"/>
    <lineage>
        <taxon>Bacteria</taxon>
        <taxon>Bacillati</taxon>
        <taxon>Bacillota</taxon>
        <taxon>Bacilli</taxon>
        <taxon>Bacillales</taxon>
        <taxon>Staphylococcaceae</taxon>
        <taxon>Aliicoccus</taxon>
    </lineage>
</organism>
<proteinExistence type="predicted"/>
<dbReference type="InterPro" id="IPR053151">
    <property type="entry name" value="RNase_H-like"/>
</dbReference>
<dbReference type="InterPro" id="IPR036397">
    <property type="entry name" value="RNaseH_sf"/>
</dbReference>
<accession>A0A662Z0S8</accession>